<dbReference type="HOGENOM" id="CLU_050706_0_0_1"/>
<evidence type="ECO:0000256" key="5">
    <source>
        <dbReference type="ARBA" id="ARBA00023242"/>
    </source>
</evidence>
<evidence type="ECO:0000256" key="4">
    <source>
        <dbReference type="ARBA" id="ARBA00023043"/>
    </source>
</evidence>
<evidence type="ECO:0000313" key="7">
    <source>
        <dbReference type="EMBL" id="KII84618.1"/>
    </source>
</evidence>
<dbReference type="OrthoDB" id="3241983at2759"/>
<reference evidence="7 8" key="1">
    <citation type="submission" date="2014-06" db="EMBL/GenBank/DDBJ databases">
        <title>Evolutionary Origins and Diversification of the Mycorrhizal Mutualists.</title>
        <authorList>
            <consortium name="DOE Joint Genome Institute"/>
            <consortium name="Mycorrhizal Genomics Consortium"/>
            <person name="Kohler A."/>
            <person name="Kuo A."/>
            <person name="Nagy L.G."/>
            <person name="Floudas D."/>
            <person name="Copeland A."/>
            <person name="Barry K.W."/>
            <person name="Cichocki N."/>
            <person name="Veneault-Fourrey C."/>
            <person name="LaButti K."/>
            <person name="Lindquist E.A."/>
            <person name="Lipzen A."/>
            <person name="Lundell T."/>
            <person name="Morin E."/>
            <person name="Murat C."/>
            <person name="Riley R."/>
            <person name="Ohm R."/>
            <person name="Sun H."/>
            <person name="Tunlid A."/>
            <person name="Henrissat B."/>
            <person name="Grigoriev I.V."/>
            <person name="Hibbett D.S."/>
            <person name="Martin F."/>
        </authorList>
    </citation>
    <scope>NUCLEOTIDE SEQUENCE [LARGE SCALE GENOMIC DNA]</scope>
    <source>
        <strain evidence="7 8">FD-325 SS-3</strain>
    </source>
</reference>
<dbReference type="Proteomes" id="UP000053263">
    <property type="component" value="Unassembled WGS sequence"/>
</dbReference>
<evidence type="ECO:0000256" key="1">
    <source>
        <dbReference type="ARBA" id="ARBA00004123"/>
    </source>
</evidence>
<keyword evidence="2" id="KW-0597">Phosphoprotein</keyword>
<keyword evidence="3" id="KW-0677">Repeat</keyword>
<dbReference type="EMBL" id="KN832570">
    <property type="protein sequence ID" value="KII84618.1"/>
    <property type="molecule type" value="Genomic_DNA"/>
</dbReference>
<dbReference type="InterPro" id="IPR038753">
    <property type="entry name" value="NFKBIL1"/>
</dbReference>
<evidence type="ECO:0000256" key="6">
    <source>
        <dbReference type="SAM" id="MobiDB-lite"/>
    </source>
</evidence>
<evidence type="ECO:0000256" key="2">
    <source>
        <dbReference type="ARBA" id="ARBA00022553"/>
    </source>
</evidence>
<feature type="compositionally biased region" description="Basic and acidic residues" evidence="6">
    <location>
        <begin position="49"/>
        <end position="71"/>
    </location>
</feature>
<feature type="compositionally biased region" description="Basic and acidic residues" evidence="6">
    <location>
        <begin position="81"/>
        <end position="96"/>
    </location>
</feature>
<sequence>MPQTRRFDENYFANLSFGVGTPPQTPSPAKQPSTPRGYFAFPPGSSRSARAERDPLTDAADGNERSGEARRPGKGGLPADAARDEQEARARHIQREKEIEIASAGEIEWVRSGGVLRDAQGRRDKVRTAQILAEIRLVEEEQRLTAVWEEHERRWRTLLASHDDVLTFRDIPWPLHPPPSSPADLVPAKITEFLLAPLRVRSCTVSKRDRLRTAMLRWHPDKITPLLSDRVAEDDAGAVRDGINVVFNACLGALHA</sequence>
<comment type="subcellular location">
    <subcellularLocation>
        <location evidence="1">Nucleus</location>
    </subcellularLocation>
</comment>
<accession>A0A0C9T8R2</accession>
<dbReference type="AlphaFoldDB" id="A0A0C9T8R2"/>
<keyword evidence="5" id="KW-0539">Nucleus</keyword>
<protein>
    <submittedName>
        <fullName evidence="7">Uncharacterized protein</fullName>
    </submittedName>
</protein>
<dbReference type="GO" id="GO:0005634">
    <property type="term" value="C:nucleus"/>
    <property type="evidence" value="ECO:0007669"/>
    <property type="project" value="UniProtKB-SubCell"/>
</dbReference>
<feature type="region of interest" description="Disordered" evidence="6">
    <location>
        <begin position="15"/>
        <end position="96"/>
    </location>
</feature>
<evidence type="ECO:0000313" key="8">
    <source>
        <dbReference type="Proteomes" id="UP000053263"/>
    </source>
</evidence>
<dbReference type="PANTHER" id="PTHR15263">
    <property type="entry name" value="I-KAPPA-B-LIKE PROTEIN IKBL"/>
    <property type="match status" value="1"/>
</dbReference>
<organism evidence="7 8">
    <name type="scientific">Plicaturopsis crispa FD-325 SS-3</name>
    <dbReference type="NCBI Taxonomy" id="944288"/>
    <lineage>
        <taxon>Eukaryota</taxon>
        <taxon>Fungi</taxon>
        <taxon>Dikarya</taxon>
        <taxon>Basidiomycota</taxon>
        <taxon>Agaricomycotina</taxon>
        <taxon>Agaricomycetes</taxon>
        <taxon>Agaricomycetidae</taxon>
        <taxon>Amylocorticiales</taxon>
        <taxon>Amylocorticiaceae</taxon>
        <taxon>Plicatura</taxon>
        <taxon>Plicaturopsis crispa</taxon>
    </lineage>
</organism>
<dbReference type="PANTHER" id="PTHR15263:SF1">
    <property type="entry name" value="NF-KAPPA-B INHIBITOR-LIKE PROTEIN 1"/>
    <property type="match status" value="1"/>
</dbReference>
<keyword evidence="4" id="KW-0040">ANK repeat</keyword>
<gene>
    <name evidence="7" type="ORF">PLICRDRAFT_45998</name>
</gene>
<evidence type="ECO:0000256" key="3">
    <source>
        <dbReference type="ARBA" id="ARBA00022737"/>
    </source>
</evidence>
<proteinExistence type="predicted"/>
<keyword evidence="8" id="KW-1185">Reference proteome</keyword>
<dbReference type="GO" id="GO:0043124">
    <property type="term" value="P:negative regulation of canonical NF-kappaB signal transduction"/>
    <property type="evidence" value="ECO:0007669"/>
    <property type="project" value="InterPro"/>
</dbReference>
<name>A0A0C9T8R2_PLICR</name>